<feature type="transmembrane region" description="Helical" evidence="7">
    <location>
        <begin position="79"/>
        <end position="106"/>
    </location>
</feature>
<dbReference type="Proteomes" id="UP000824101">
    <property type="component" value="Unassembled WGS sequence"/>
</dbReference>
<keyword evidence="3" id="KW-1003">Cell membrane</keyword>
<reference evidence="9" key="1">
    <citation type="journal article" date="2021" name="PeerJ">
        <title>Extensive microbial diversity within the chicken gut microbiome revealed by metagenomics and culture.</title>
        <authorList>
            <person name="Gilroy R."/>
            <person name="Ravi A."/>
            <person name="Getino M."/>
            <person name="Pursley I."/>
            <person name="Horton D.L."/>
            <person name="Alikhan N.F."/>
            <person name="Baker D."/>
            <person name="Gharbi K."/>
            <person name="Hall N."/>
            <person name="Watson M."/>
            <person name="Adriaenssens E.M."/>
            <person name="Foster-Nyarko E."/>
            <person name="Jarju S."/>
            <person name="Secka A."/>
            <person name="Antonio M."/>
            <person name="Oren A."/>
            <person name="Chaudhuri R.R."/>
            <person name="La Ragione R."/>
            <person name="Hildebrand F."/>
            <person name="Pallen M.J."/>
        </authorList>
    </citation>
    <scope>NUCLEOTIDE SEQUENCE</scope>
    <source>
        <strain evidence="9">ChiBcec1-1093</strain>
    </source>
</reference>
<dbReference type="InterPro" id="IPR035906">
    <property type="entry name" value="MetI-like_sf"/>
</dbReference>
<feature type="non-terminal residue" evidence="9">
    <location>
        <position position="1"/>
    </location>
</feature>
<keyword evidence="6 7" id="KW-0472">Membrane</keyword>
<dbReference type="GO" id="GO:0055085">
    <property type="term" value="P:transmembrane transport"/>
    <property type="evidence" value="ECO:0007669"/>
    <property type="project" value="InterPro"/>
</dbReference>
<evidence type="ECO:0000256" key="2">
    <source>
        <dbReference type="ARBA" id="ARBA00022448"/>
    </source>
</evidence>
<evidence type="ECO:0000313" key="10">
    <source>
        <dbReference type="Proteomes" id="UP000824101"/>
    </source>
</evidence>
<dbReference type="AlphaFoldDB" id="A0A9D2GJU1"/>
<evidence type="ECO:0000256" key="4">
    <source>
        <dbReference type="ARBA" id="ARBA00022692"/>
    </source>
</evidence>
<name>A0A9D2GJU1_9FIRM</name>
<evidence type="ECO:0000256" key="1">
    <source>
        <dbReference type="ARBA" id="ARBA00004651"/>
    </source>
</evidence>
<evidence type="ECO:0000256" key="3">
    <source>
        <dbReference type="ARBA" id="ARBA00022475"/>
    </source>
</evidence>
<dbReference type="EMBL" id="DXBC01000156">
    <property type="protein sequence ID" value="HIZ80056.1"/>
    <property type="molecule type" value="Genomic_DNA"/>
</dbReference>
<feature type="transmembrane region" description="Helical" evidence="7">
    <location>
        <begin position="187"/>
        <end position="211"/>
    </location>
</feature>
<dbReference type="PANTHER" id="PTHR30193:SF37">
    <property type="entry name" value="INNER MEMBRANE ABC TRANSPORTER PERMEASE PROTEIN YCJO"/>
    <property type="match status" value="1"/>
</dbReference>
<keyword evidence="2 7" id="KW-0813">Transport</keyword>
<evidence type="ECO:0000313" key="9">
    <source>
        <dbReference type="EMBL" id="HIZ80056.1"/>
    </source>
</evidence>
<evidence type="ECO:0000259" key="8">
    <source>
        <dbReference type="PROSITE" id="PS50928"/>
    </source>
</evidence>
<evidence type="ECO:0000256" key="6">
    <source>
        <dbReference type="ARBA" id="ARBA00023136"/>
    </source>
</evidence>
<comment type="similarity">
    <text evidence="7">Belongs to the binding-protein-dependent transport system permease family.</text>
</comment>
<evidence type="ECO:0000256" key="7">
    <source>
        <dbReference type="RuleBase" id="RU363032"/>
    </source>
</evidence>
<organism evidence="9 10">
    <name type="scientific">Candidatus Lachnoclostridium stercorigallinarum</name>
    <dbReference type="NCBI Taxonomy" id="2838634"/>
    <lineage>
        <taxon>Bacteria</taxon>
        <taxon>Bacillati</taxon>
        <taxon>Bacillota</taxon>
        <taxon>Clostridia</taxon>
        <taxon>Lachnospirales</taxon>
        <taxon>Lachnospiraceae</taxon>
    </lineage>
</organism>
<dbReference type="Gene3D" id="1.10.3720.10">
    <property type="entry name" value="MetI-like"/>
    <property type="match status" value="1"/>
</dbReference>
<dbReference type="InterPro" id="IPR000515">
    <property type="entry name" value="MetI-like"/>
</dbReference>
<reference evidence="9" key="2">
    <citation type="submission" date="2021-04" db="EMBL/GenBank/DDBJ databases">
        <authorList>
            <person name="Gilroy R."/>
        </authorList>
    </citation>
    <scope>NUCLEOTIDE SEQUENCE</scope>
    <source>
        <strain evidence="9">ChiBcec1-1093</strain>
    </source>
</reference>
<sequence>NTLIFGILQVVLSTVLGFLAALLASGKKNRMKGIFKVALFYPYILPWTVGAMVWMYILHPTRGIVNMLLHTRIQWLNSYQLTLYVLVLISVWKTVGFNFLFFLSGIQTISEELWEAYSMDSKSVVKWVWHVVIPLISPTAFAVILLSVVGSFQSVDLIYILTQGRPGNSTNTMIYYIYQEGITNWDIGYGSALSTVLFLGLLLFTVVYLFVGERKVNYEQ</sequence>
<comment type="subcellular location">
    <subcellularLocation>
        <location evidence="1 7">Cell membrane</location>
        <topology evidence="1 7">Multi-pass membrane protein</topology>
    </subcellularLocation>
</comment>
<feature type="transmembrane region" description="Helical" evidence="7">
    <location>
        <begin position="38"/>
        <end position="59"/>
    </location>
</feature>
<dbReference type="PANTHER" id="PTHR30193">
    <property type="entry name" value="ABC TRANSPORTER PERMEASE PROTEIN"/>
    <property type="match status" value="1"/>
</dbReference>
<feature type="domain" description="ABC transmembrane type-1" evidence="8">
    <location>
        <begin position="1"/>
        <end position="208"/>
    </location>
</feature>
<evidence type="ECO:0000256" key="5">
    <source>
        <dbReference type="ARBA" id="ARBA00022989"/>
    </source>
</evidence>
<dbReference type="InterPro" id="IPR051393">
    <property type="entry name" value="ABC_transporter_permease"/>
</dbReference>
<dbReference type="GO" id="GO:0005886">
    <property type="term" value="C:plasma membrane"/>
    <property type="evidence" value="ECO:0007669"/>
    <property type="project" value="UniProtKB-SubCell"/>
</dbReference>
<dbReference type="SUPFAM" id="SSF161098">
    <property type="entry name" value="MetI-like"/>
    <property type="match status" value="1"/>
</dbReference>
<dbReference type="PROSITE" id="PS50928">
    <property type="entry name" value="ABC_TM1"/>
    <property type="match status" value="1"/>
</dbReference>
<keyword evidence="5 7" id="KW-1133">Transmembrane helix</keyword>
<feature type="transmembrane region" description="Helical" evidence="7">
    <location>
        <begin position="127"/>
        <end position="149"/>
    </location>
</feature>
<feature type="transmembrane region" description="Helical" evidence="7">
    <location>
        <begin position="6"/>
        <end position="26"/>
    </location>
</feature>
<protein>
    <submittedName>
        <fullName evidence="9">Sugar ABC transporter permease</fullName>
    </submittedName>
</protein>
<proteinExistence type="inferred from homology"/>
<dbReference type="Pfam" id="PF00528">
    <property type="entry name" value="BPD_transp_1"/>
    <property type="match status" value="1"/>
</dbReference>
<dbReference type="CDD" id="cd06261">
    <property type="entry name" value="TM_PBP2"/>
    <property type="match status" value="1"/>
</dbReference>
<keyword evidence="4 7" id="KW-0812">Transmembrane</keyword>
<gene>
    <name evidence="9" type="ORF">IAA17_09755</name>
</gene>
<accession>A0A9D2GJU1</accession>
<comment type="caution">
    <text evidence="9">The sequence shown here is derived from an EMBL/GenBank/DDBJ whole genome shotgun (WGS) entry which is preliminary data.</text>
</comment>